<keyword evidence="1" id="KW-0472">Membrane</keyword>
<keyword evidence="3" id="KW-1185">Reference proteome</keyword>
<feature type="transmembrane region" description="Helical" evidence="1">
    <location>
        <begin position="173"/>
        <end position="190"/>
    </location>
</feature>
<dbReference type="AlphaFoldDB" id="A0A840VDV8"/>
<evidence type="ECO:0000256" key="1">
    <source>
        <dbReference type="SAM" id="Phobius"/>
    </source>
</evidence>
<evidence type="ECO:0000313" key="2">
    <source>
        <dbReference type="EMBL" id="MBB5374043.1"/>
    </source>
</evidence>
<feature type="transmembrane region" description="Helical" evidence="1">
    <location>
        <begin position="332"/>
        <end position="354"/>
    </location>
</feature>
<reference evidence="2 3" key="1">
    <citation type="submission" date="2020-08" db="EMBL/GenBank/DDBJ databases">
        <title>Genomic Encyclopedia of Type Strains, Phase IV (KMG-IV): sequencing the most valuable type-strain genomes for metagenomic binning, comparative biology and taxonomic classification.</title>
        <authorList>
            <person name="Goeker M."/>
        </authorList>
    </citation>
    <scope>NUCLEOTIDE SEQUENCE [LARGE SCALE GENOMIC DNA]</scope>
    <source>
        <strain evidence="2 3">DSM 27026</strain>
    </source>
</reference>
<feature type="transmembrane region" description="Helical" evidence="1">
    <location>
        <begin position="115"/>
        <end position="138"/>
    </location>
</feature>
<keyword evidence="1" id="KW-0812">Transmembrane</keyword>
<comment type="caution">
    <text evidence="2">The sequence shown here is derived from an EMBL/GenBank/DDBJ whole genome shotgun (WGS) entry which is preliminary data.</text>
</comment>
<feature type="transmembrane region" description="Helical" evidence="1">
    <location>
        <begin position="288"/>
        <end position="311"/>
    </location>
</feature>
<feature type="transmembrane region" description="Helical" evidence="1">
    <location>
        <begin position="454"/>
        <end position="471"/>
    </location>
</feature>
<gene>
    <name evidence="2" type="ORF">HNP71_002310</name>
</gene>
<name>A0A840VDV8_9PROT</name>
<dbReference type="RefSeq" id="WP_183267054.1">
    <property type="nucleotide sequence ID" value="NZ_JACHFJ010000011.1"/>
</dbReference>
<keyword evidence="1" id="KW-1133">Transmembrane helix</keyword>
<dbReference type="EMBL" id="JACHFJ010000011">
    <property type="protein sequence ID" value="MBB5374043.1"/>
    <property type="molecule type" value="Genomic_DNA"/>
</dbReference>
<organism evidence="2 3">
    <name type="scientific">Acidocella aromatica</name>
    <dbReference type="NCBI Taxonomy" id="1303579"/>
    <lineage>
        <taxon>Bacteria</taxon>
        <taxon>Pseudomonadati</taxon>
        <taxon>Pseudomonadota</taxon>
        <taxon>Alphaproteobacteria</taxon>
        <taxon>Acetobacterales</taxon>
        <taxon>Acidocellaceae</taxon>
        <taxon>Acidocella</taxon>
    </lineage>
</organism>
<sequence length="518" mass="55090">MKRLRKLVKPRVTRADIMFGFSAAETTHDHQSTLWRGFGKFVMTSFGILFLPLCLYFWRSAPRLLELVMIGAAFSAAAAIVVGGLGVMPALVPTALFLNVFLLKLCLGERFPAESTVLAVMLPFIAVVCGAIASSFIMPRLFEGAVMVWPQKMSGLPALTPLAPNSGNYTQDLYLLANASLAVAAAIYMTRDGFDPRRLLNAYFIAGLLVIFVAIWQFAGSTLHVWYPTKFFLSNPGWSQLSDQSMGSLTRLNGSFSEPSALGGYLCGTVSAASWMVFNGDKTRLPRVALVGGLIIIFLCTSATGYITLGIMTGLLLLRTYIASSPATRRRVLAGTITITILSSLAIAITPAVAPNVAKQAVTVFNATANKQQSSSYDARTEADRDALRAMVGTDFLGVGWGSNRSSSLGPGLCAAVGVWGIIGLLGFTAGLYRHVALAHRFADSDARDVMRGCSAGLLGTLTATLLSGPTIASPDFYLLLAVLVATAARVRHQARGTSRPASAVSRARFGIAAPLKG</sequence>
<feature type="transmembrane region" description="Helical" evidence="1">
    <location>
        <begin position="70"/>
        <end position="103"/>
    </location>
</feature>
<proteinExistence type="predicted"/>
<feature type="transmembrane region" description="Helical" evidence="1">
    <location>
        <begin position="409"/>
        <end position="433"/>
    </location>
</feature>
<accession>A0A840VDV8</accession>
<dbReference type="Proteomes" id="UP000553706">
    <property type="component" value="Unassembled WGS sequence"/>
</dbReference>
<protein>
    <submittedName>
        <fullName evidence="2">Uncharacterized protein</fullName>
    </submittedName>
</protein>
<evidence type="ECO:0000313" key="3">
    <source>
        <dbReference type="Proteomes" id="UP000553706"/>
    </source>
</evidence>
<feature type="transmembrane region" description="Helical" evidence="1">
    <location>
        <begin position="202"/>
        <end position="227"/>
    </location>
</feature>
<feature type="transmembrane region" description="Helical" evidence="1">
    <location>
        <begin position="41"/>
        <end position="58"/>
    </location>
</feature>